<proteinExistence type="predicted"/>
<accession>A0A8W7PF22</accession>
<name>A0A8W7PF22_ANOCL</name>
<organism evidence="1">
    <name type="scientific">Anopheles coluzzii</name>
    <name type="common">African malaria mosquito</name>
    <dbReference type="NCBI Taxonomy" id="1518534"/>
    <lineage>
        <taxon>Eukaryota</taxon>
        <taxon>Metazoa</taxon>
        <taxon>Ecdysozoa</taxon>
        <taxon>Arthropoda</taxon>
        <taxon>Hexapoda</taxon>
        <taxon>Insecta</taxon>
        <taxon>Pterygota</taxon>
        <taxon>Neoptera</taxon>
        <taxon>Endopterygota</taxon>
        <taxon>Diptera</taxon>
        <taxon>Nematocera</taxon>
        <taxon>Culicoidea</taxon>
        <taxon>Culicidae</taxon>
        <taxon>Anophelinae</taxon>
        <taxon>Anopheles</taxon>
    </lineage>
</organism>
<dbReference type="Proteomes" id="UP000075882">
    <property type="component" value="Unassembled WGS sequence"/>
</dbReference>
<protein>
    <submittedName>
        <fullName evidence="1">Uncharacterized protein</fullName>
    </submittedName>
</protein>
<dbReference type="AlphaFoldDB" id="A0A8W7PF22"/>
<dbReference type="EnsemblMetazoa" id="ACOM030046-RA">
    <property type="protein sequence ID" value="ACOM030046-PA.1"/>
    <property type="gene ID" value="ACOM030046"/>
</dbReference>
<reference evidence="1" key="1">
    <citation type="submission" date="2022-08" db="UniProtKB">
        <authorList>
            <consortium name="EnsemblMetazoa"/>
        </authorList>
    </citation>
    <scope>IDENTIFICATION</scope>
</reference>
<evidence type="ECO:0000313" key="1">
    <source>
        <dbReference type="EnsemblMetazoa" id="ACOM030046-PA.1"/>
    </source>
</evidence>
<sequence length="174" mass="19821">LLVGELLVAADHARVKLFRCVQYDAEGGRFVVQVGKAVEQTVRIAVLCLQNYLYEEDKALGKKAREPEPCPDLPLHRIVAANAVLAASRAHCWQAARPTVGAVSHWWPHLRRRECWDRHRKTRASEHLHDLYSVGNIVGAGHMQRRPNHRAATVHIRTMLEQYSHQHRITPQDG</sequence>